<dbReference type="Pfam" id="PF05193">
    <property type="entry name" value="Peptidase_M16_C"/>
    <property type="match status" value="2"/>
</dbReference>
<feature type="domain" description="Peptidase M16 C-terminal" evidence="3">
    <location>
        <begin position="708"/>
        <end position="883"/>
    </location>
</feature>
<feature type="domain" description="Peptidase M16 N-terminal" evidence="2">
    <location>
        <begin position="555"/>
        <end position="689"/>
    </location>
</feature>
<reference evidence="4 5" key="1">
    <citation type="submission" date="2019-05" db="EMBL/GenBank/DDBJ databases">
        <title>Colwellia ponticola sp. nov., isolated from seawater.</title>
        <authorList>
            <person name="Yoon J.-H."/>
        </authorList>
    </citation>
    <scope>NUCLEOTIDE SEQUENCE [LARGE SCALE GENOMIC DNA]</scope>
    <source>
        <strain evidence="4 5">OISW-25</strain>
    </source>
</reference>
<sequence length="972" mass="106851">MPTAFTTPLSLHSITRLKVSLIAASTALLVACSNQQITDLANNTLAASEIPAGVSLVETVTAEQDTLNIPFNKYQLANGLTVILHQDHSDPLVHVDVTYHVGSAREQLGKSGFAHFFEHMMFQGSKNVADEQHFKVVTQSGGDLNGTTNSDRTNYFETVPKNQLEKMLWLESDRMGFLLEAITAEKFEVQRATVKNERGQNVDNRPYGRLNETINQMIFPREHPYSWPVIGYMSDLERGTVTDLKEFFSRWYGPNNAVITIGGDFDEAQTLAWINKYFGELNAGPTVEKMAKTPVTLNTNRYYSFTDNVSLPLLYISFPTVYGMHEDEPALDVLANILGNGPTSLLYKNLVKSGAAVQAGASHPCRELACQMSFYALPNPQQGLSLTKIEQVINDTLIEFEQRGVNSDDLLKTKVGIETSTIYGLQSVSGKVANLAHYQTMLGNANYTEQQVARYNNVTKADVMRVFRQYIQGKGAAILSIVPPGQETLVAKADNFVLPDVSKGASKQAKLAQHTPLMKNTSTFDRSLMPSSPANPLITLPSLWRETFANGINVIATKNSETPTVSLLLSLDGGVLLDSVDKAGLASLTASLMNEGTTVHSKEELSNELAKLGSNISIGASGRNTYIKVNSLVKNLDATLALMNEMMLKPEFSPAAFNRVKNQLIQGLQQGNKDARTLAGNALKQVTYGKSNRFGLPDSGTITTVSAITLDDVKAFYKTYFSPAKASLVVVGDINKADLLAKIASLQSWQGDDYTIKGNYQFPQITANKLYFVDLPNASQSVIRLSRRAMAYDATGDHFKATLMNYPLGSAFNSRINLNLREDKGYTYGASSYFSAGKTLGRFSAGASVKKEHTYDSIREIEAELTKYQQHGLTAEEVSFMRQAISQNEALSFETPSQKSGFLRQILQFNLPANYGEEQSNIIKNITIEQLNAIAAKELAKPMQWIVVGDGQVVRPQLKALNLEVVELELVK</sequence>
<evidence type="ECO:0000256" key="1">
    <source>
        <dbReference type="ARBA" id="ARBA00007261"/>
    </source>
</evidence>
<accession>A0A8H2PLI6</accession>
<comment type="similarity">
    <text evidence="1">Belongs to the peptidase M16 family.</text>
</comment>
<protein>
    <submittedName>
        <fullName evidence="4">Insulinase family protein</fullName>
    </submittedName>
</protein>
<keyword evidence="5" id="KW-1185">Reference proteome</keyword>
<comment type="caution">
    <text evidence="4">The sequence shown here is derived from an EMBL/GenBank/DDBJ whole genome shotgun (WGS) entry which is preliminary data.</text>
</comment>
<dbReference type="PANTHER" id="PTHR11851">
    <property type="entry name" value="METALLOPROTEASE"/>
    <property type="match status" value="1"/>
</dbReference>
<dbReference type="Pfam" id="PF00675">
    <property type="entry name" value="Peptidase_M16"/>
    <property type="match status" value="2"/>
</dbReference>
<evidence type="ECO:0000313" key="4">
    <source>
        <dbReference type="EMBL" id="TMM47953.1"/>
    </source>
</evidence>
<evidence type="ECO:0000259" key="2">
    <source>
        <dbReference type="Pfam" id="PF00675"/>
    </source>
</evidence>
<dbReference type="PANTHER" id="PTHR11851:SF49">
    <property type="entry name" value="MITOCHONDRIAL-PROCESSING PEPTIDASE SUBUNIT ALPHA"/>
    <property type="match status" value="1"/>
</dbReference>
<dbReference type="InterPro" id="IPR011765">
    <property type="entry name" value="Pept_M16_N"/>
</dbReference>
<name>A0A8H2PLI6_9GAMM</name>
<dbReference type="Proteomes" id="UP000307702">
    <property type="component" value="Unassembled WGS sequence"/>
</dbReference>
<dbReference type="AlphaFoldDB" id="A0A8H2PLI6"/>
<gene>
    <name evidence="4" type="ORF">FCS21_00165</name>
</gene>
<feature type="domain" description="Peptidase M16 N-terminal" evidence="2">
    <location>
        <begin position="82"/>
        <end position="204"/>
    </location>
</feature>
<dbReference type="GO" id="GO:0046872">
    <property type="term" value="F:metal ion binding"/>
    <property type="evidence" value="ECO:0007669"/>
    <property type="project" value="InterPro"/>
</dbReference>
<evidence type="ECO:0000259" key="3">
    <source>
        <dbReference type="Pfam" id="PF05193"/>
    </source>
</evidence>
<organism evidence="4 5">
    <name type="scientific">Colwellia ponticola</name>
    <dbReference type="NCBI Taxonomy" id="2304625"/>
    <lineage>
        <taxon>Bacteria</taxon>
        <taxon>Pseudomonadati</taxon>
        <taxon>Pseudomonadota</taxon>
        <taxon>Gammaproteobacteria</taxon>
        <taxon>Alteromonadales</taxon>
        <taxon>Colwelliaceae</taxon>
        <taxon>Colwellia</taxon>
    </lineage>
</organism>
<dbReference type="EMBL" id="SZVP01000001">
    <property type="protein sequence ID" value="TMM47953.1"/>
    <property type="molecule type" value="Genomic_DNA"/>
</dbReference>
<dbReference type="OrthoDB" id="9811314at2"/>
<dbReference type="InterPro" id="IPR011249">
    <property type="entry name" value="Metalloenz_LuxS/M16"/>
</dbReference>
<dbReference type="Gene3D" id="3.30.830.10">
    <property type="entry name" value="Metalloenzyme, LuxS/M16 peptidase-like"/>
    <property type="match status" value="4"/>
</dbReference>
<proteinExistence type="inferred from homology"/>
<dbReference type="SUPFAM" id="SSF63411">
    <property type="entry name" value="LuxS/MPP-like metallohydrolase"/>
    <property type="match status" value="4"/>
</dbReference>
<feature type="domain" description="Peptidase M16 C-terminal" evidence="3">
    <location>
        <begin position="240"/>
        <end position="413"/>
    </location>
</feature>
<dbReference type="InterPro" id="IPR050361">
    <property type="entry name" value="MPP/UQCRC_Complex"/>
</dbReference>
<evidence type="ECO:0000313" key="5">
    <source>
        <dbReference type="Proteomes" id="UP000307702"/>
    </source>
</evidence>
<dbReference type="InterPro" id="IPR007863">
    <property type="entry name" value="Peptidase_M16_C"/>
</dbReference>